<keyword evidence="3" id="KW-1003">Cell membrane</keyword>
<keyword evidence="5 12" id="KW-0812">Transmembrane</keyword>
<gene>
    <name evidence="14" type="primary">alkB1</name>
    <name evidence="14" type="ORF">GCM10011361_15950</name>
</gene>
<keyword evidence="15" id="KW-1185">Reference proteome</keyword>
<dbReference type="RefSeq" id="WP_188370148.1">
    <property type="nucleotide sequence ID" value="NZ_BMFH01000001.1"/>
</dbReference>
<feature type="transmembrane region" description="Helical" evidence="12">
    <location>
        <begin position="7"/>
        <end position="26"/>
    </location>
</feature>
<keyword evidence="9" id="KW-0408">Iron</keyword>
<keyword evidence="11 12" id="KW-0472">Membrane</keyword>
<comment type="subcellular location">
    <subcellularLocation>
        <location evidence="1">Cell inner membrane</location>
        <topology evidence="1">Multi-pass membrane protein</topology>
    </subcellularLocation>
</comment>
<evidence type="ECO:0000256" key="3">
    <source>
        <dbReference type="ARBA" id="ARBA00022475"/>
    </source>
</evidence>
<keyword evidence="8" id="KW-0560">Oxidoreductase</keyword>
<keyword evidence="10" id="KW-0503">Monooxygenase</keyword>
<dbReference type="PANTHER" id="PTHR38674:SF1">
    <property type="entry name" value="ALKANE 1-MONOOXYGENASE 1"/>
    <property type="match status" value="1"/>
</dbReference>
<evidence type="ECO:0000256" key="5">
    <source>
        <dbReference type="ARBA" id="ARBA00022692"/>
    </source>
</evidence>
<protein>
    <submittedName>
        <fullName evidence="14">Alkane 1-monooxygenase 1</fullName>
    </submittedName>
</protein>
<dbReference type="InterPro" id="IPR033885">
    <property type="entry name" value="AlkB/XylM"/>
</dbReference>
<feature type="domain" description="Fatty acid desaturase" evidence="13">
    <location>
        <begin position="101"/>
        <end position="304"/>
    </location>
</feature>
<evidence type="ECO:0000256" key="10">
    <source>
        <dbReference type="ARBA" id="ARBA00023033"/>
    </source>
</evidence>
<sequence>MKDLKYLSALSIPLSAVIGISLGGYWCFLTPVYAFVIIPILEILLPVDPVNDDHHTKGKKAADKLFDWMLYANLPLVYGLLIYFLWAVSTFGYSLSELTGLVLSLGIVLGTNGINVGHELGHRQQTGERFLGKLLLLPSLYMHFYIEHNFGHHVHAATAEDPATARYNQSVYSFWFTSVCRQYINAWKIQSKLLRQKDLGFFSLQNDMFWYQLIQAGYLLTVYLIFGSTGLLFAFASAVVGFLLLETVNYIEHYGLLRSRKASGRYERVREIHSWNSNHVLGRIILYELTRHSDHHYISSKKYQLLDCHEDSPQMPFGYPTSMVLSFIPPLWFRLMNPRIPEAMKPSYGKA</sequence>
<proteinExistence type="inferred from homology"/>
<keyword evidence="6" id="KW-0479">Metal-binding</keyword>
<evidence type="ECO:0000256" key="7">
    <source>
        <dbReference type="ARBA" id="ARBA00022989"/>
    </source>
</evidence>
<dbReference type="Pfam" id="PF00487">
    <property type="entry name" value="FA_desaturase"/>
    <property type="match status" value="1"/>
</dbReference>
<comment type="caution">
    <text evidence="14">The sequence shown here is derived from an EMBL/GenBank/DDBJ whole genome shotgun (WGS) entry which is preliminary data.</text>
</comment>
<dbReference type="Proteomes" id="UP000625780">
    <property type="component" value="Unassembled WGS sequence"/>
</dbReference>
<feature type="transmembrane region" description="Helical" evidence="12">
    <location>
        <begin position="68"/>
        <end position="86"/>
    </location>
</feature>
<feature type="transmembrane region" description="Helical" evidence="12">
    <location>
        <begin position="98"/>
        <end position="118"/>
    </location>
</feature>
<keyword evidence="7 12" id="KW-1133">Transmembrane helix</keyword>
<evidence type="ECO:0000259" key="13">
    <source>
        <dbReference type="Pfam" id="PF00487"/>
    </source>
</evidence>
<evidence type="ECO:0000313" key="15">
    <source>
        <dbReference type="Proteomes" id="UP000625780"/>
    </source>
</evidence>
<evidence type="ECO:0000256" key="9">
    <source>
        <dbReference type="ARBA" id="ARBA00023004"/>
    </source>
</evidence>
<evidence type="ECO:0000256" key="11">
    <source>
        <dbReference type="ARBA" id="ARBA00023136"/>
    </source>
</evidence>
<evidence type="ECO:0000256" key="1">
    <source>
        <dbReference type="ARBA" id="ARBA00004429"/>
    </source>
</evidence>
<evidence type="ECO:0000256" key="4">
    <source>
        <dbReference type="ARBA" id="ARBA00022519"/>
    </source>
</evidence>
<dbReference type="InterPro" id="IPR005804">
    <property type="entry name" value="FA_desaturase_dom"/>
</dbReference>
<evidence type="ECO:0000256" key="6">
    <source>
        <dbReference type="ARBA" id="ARBA00022723"/>
    </source>
</evidence>
<reference evidence="15" key="1">
    <citation type="journal article" date="2019" name="Int. J. Syst. Evol. Microbiol.">
        <title>The Global Catalogue of Microorganisms (GCM) 10K type strain sequencing project: providing services to taxonomists for standard genome sequencing and annotation.</title>
        <authorList>
            <consortium name="The Broad Institute Genomics Platform"/>
            <consortium name="The Broad Institute Genome Sequencing Center for Infectious Disease"/>
            <person name="Wu L."/>
            <person name="Ma J."/>
        </authorList>
    </citation>
    <scope>NUCLEOTIDE SEQUENCE [LARGE SCALE GENOMIC DNA]</scope>
    <source>
        <strain evidence="15">CGMCC 1.12606</strain>
    </source>
</reference>
<comment type="similarity">
    <text evidence="2">Belongs to the fatty acid desaturase type 1 family. AlkB subfamily.</text>
</comment>
<name>A0ABQ1QYF6_9FLAO</name>
<evidence type="ECO:0000256" key="8">
    <source>
        <dbReference type="ARBA" id="ARBA00023002"/>
    </source>
</evidence>
<organism evidence="14 15">
    <name type="scientific">Muriicola marianensis</name>
    <dbReference type="NCBI Taxonomy" id="1324801"/>
    <lineage>
        <taxon>Bacteria</taxon>
        <taxon>Pseudomonadati</taxon>
        <taxon>Bacteroidota</taxon>
        <taxon>Flavobacteriia</taxon>
        <taxon>Flavobacteriales</taxon>
        <taxon>Flavobacteriaceae</taxon>
        <taxon>Muriicola</taxon>
    </lineage>
</organism>
<accession>A0ABQ1QYF6</accession>
<keyword evidence="4" id="KW-0997">Cell inner membrane</keyword>
<evidence type="ECO:0000256" key="12">
    <source>
        <dbReference type="SAM" id="Phobius"/>
    </source>
</evidence>
<dbReference type="CDD" id="cd03512">
    <property type="entry name" value="Alkane-hydroxylase"/>
    <property type="match status" value="1"/>
</dbReference>
<dbReference type="EMBL" id="BMFH01000001">
    <property type="protein sequence ID" value="GGD50130.1"/>
    <property type="molecule type" value="Genomic_DNA"/>
</dbReference>
<feature type="transmembrane region" description="Helical" evidence="12">
    <location>
        <begin position="32"/>
        <end position="47"/>
    </location>
</feature>
<evidence type="ECO:0000313" key="14">
    <source>
        <dbReference type="EMBL" id="GGD50130.1"/>
    </source>
</evidence>
<dbReference type="PANTHER" id="PTHR38674">
    <property type="entry name" value="ALKANE 1-MONOOXYGENASE 1"/>
    <property type="match status" value="1"/>
</dbReference>
<evidence type="ECO:0000256" key="2">
    <source>
        <dbReference type="ARBA" id="ARBA00010823"/>
    </source>
</evidence>